<dbReference type="AlphaFoldDB" id="A0A1G7V599"/>
<dbReference type="RefSeq" id="WP_091064155.1">
    <property type="nucleotide sequence ID" value="NZ_FNCF01000004.1"/>
</dbReference>
<accession>A0A1G7V599</accession>
<proteinExistence type="predicted"/>
<reference evidence="3" key="1">
    <citation type="submission" date="2016-10" db="EMBL/GenBank/DDBJ databases">
        <authorList>
            <person name="Varghese N."/>
            <person name="Submissions S."/>
        </authorList>
    </citation>
    <scope>NUCLEOTIDE SEQUENCE [LARGE SCALE GENOMIC DNA]</scope>
    <source>
        <strain evidence="3">DSM 44526</strain>
    </source>
</reference>
<keyword evidence="3" id="KW-1185">Reference proteome</keyword>
<sequence length="112" mass="11208">MTGTPPLGDQLRGLAEALTGALGGSAAGEDHSAECRTCPVCTALAVLRGQRPDLSEALADLLTTAAAALRGLARPESPTADPTADPVHDAAVDQPDPGPAPVPVPVQRIEVA</sequence>
<protein>
    <submittedName>
        <fullName evidence="2">Uncharacterized protein</fullName>
    </submittedName>
</protein>
<evidence type="ECO:0000313" key="3">
    <source>
        <dbReference type="Proteomes" id="UP000198863"/>
    </source>
</evidence>
<dbReference type="Proteomes" id="UP000198863">
    <property type="component" value="Unassembled WGS sequence"/>
</dbReference>
<dbReference type="EMBL" id="FNCF01000004">
    <property type="protein sequence ID" value="SDG54933.1"/>
    <property type="molecule type" value="Genomic_DNA"/>
</dbReference>
<evidence type="ECO:0000313" key="2">
    <source>
        <dbReference type="EMBL" id="SDG54933.1"/>
    </source>
</evidence>
<organism evidence="2 3">
    <name type="scientific">Klenkia brasiliensis</name>
    <dbReference type="NCBI Taxonomy" id="333142"/>
    <lineage>
        <taxon>Bacteria</taxon>
        <taxon>Bacillati</taxon>
        <taxon>Actinomycetota</taxon>
        <taxon>Actinomycetes</taxon>
        <taxon>Geodermatophilales</taxon>
        <taxon>Geodermatophilaceae</taxon>
        <taxon>Klenkia</taxon>
    </lineage>
</organism>
<gene>
    <name evidence="2" type="ORF">SAMN05660324_2922</name>
</gene>
<evidence type="ECO:0000256" key="1">
    <source>
        <dbReference type="SAM" id="MobiDB-lite"/>
    </source>
</evidence>
<feature type="region of interest" description="Disordered" evidence="1">
    <location>
        <begin position="72"/>
        <end position="112"/>
    </location>
</feature>
<name>A0A1G7V599_9ACTN</name>